<keyword evidence="4" id="KW-0496">Mitochondrion</keyword>
<dbReference type="InterPro" id="IPR038340">
    <property type="entry name" value="MRP-L47_sf"/>
</dbReference>
<evidence type="ECO:0000256" key="6">
    <source>
        <dbReference type="ARBA" id="ARBA00035289"/>
    </source>
</evidence>
<proteinExistence type="inferred from homology"/>
<evidence type="ECO:0000256" key="1">
    <source>
        <dbReference type="ARBA" id="ARBA00004173"/>
    </source>
</evidence>
<comment type="caution">
    <text evidence="9">The sequence shown here is derived from an EMBL/GenBank/DDBJ whole genome shotgun (WGS) entry which is preliminary data.</text>
</comment>
<evidence type="ECO:0000313" key="10">
    <source>
        <dbReference type="Proteomes" id="UP000246991"/>
    </source>
</evidence>
<comment type="similarity">
    <text evidence="2">Belongs to the universal ribosomal protein uL29 family.</text>
</comment>
<accession>A0A317T1Y1</accession>
<dbReference type="GO" id="GO:0032543">
    <property type="term" value="P:mitochondrial translation"/>
    <property type="evidence" value="ECO:0007669"/>
    <property type="project" value="TreeGrafter"/>
</dbReference>
<dbReference type="STRING" id="42249.A0A317T1Y1"/>
<dbReference type="InterPro" id="IPR010729">
    <property type="entry name" value="Ribosomal_uL29_mit"/>
</dbReference>
<dbReference type="EMBL" id="PYWC01000008">
    <property type="protein sequence ID" value="PWW79446.1"/>
    <property type="molecule type" value="Genomic_DNA"/>
</dbReference>
<gene>
    <name evidence="9" type="ORF">C7212DRAFT_310163</name>
</gene>
<evidence type="ECO:0000256" key="7">
    <source>
        <dbReference type="ARBA" id="ARBA00035399"/>
    </source>
</evidence>
<evidence type="ECO:0000256" key="3">
    <source>
        <dbReference type="ARBA" id="ARBA00022980"/>
    </source>
</evidence>
<dbReference type="PANTHER" id="PTHR21183:SF18">
    <property type="entry name" value="LARGE RIBOSOMAL SUBUNIT PROTEIN UL29M"/>
    <property type="match status" value="1"/>
</dbReference>
<dbReference type="GO" id="GO:0005762">
    <property type="term" value="C:mitochondrial large ribosomal subunit"/>
    <property type="evidence" value="ECO:0007669"/>
    <property type="project" value="TreeGrafter"/>
</dbReference>
<dbReference type="OrthoDB" id="270763at2759"/>
<evidence type="ECO:0000256" key="4">
    <source>
        <dbReference type="ARBA" id="ARBA00023128"/>
    </source>
</evidence>
<dbReference type="Proteomes" id="UP000246991">
    <property type="component" value="Unassembled WGS sequence"/>
</dbReference>
<sequence length="258" mass="29892">MPSHSLARLTIVLRQNTLHCVRASLSSQFHTTSAPLGRWVRDRNKNRGVSAIHRQPKEDIQISVSKVPLPEPVLDASKRTAVKVSPDHGLWGFFREKKALPTPEEDHKHGRPWTVAELRQKSWEDLQKLWWVCVKERNIMETQKIERQRLKPGYGEFESNTRYGQIRVTQRAIKHTLTERYYAWQEAQKIAATDPEVDLSGEGPAYQPHDSADAFSGGKLRRRKKRHEGPPIVDPIHELRREFFRERSTEPPRKPPAA</sequence>
<dbReference type="Gene3D" id="6.10.330.20">
    <property type="match status" value="1"/>
</dbReference>
<protein>
    <recommendedName>
        <fullName evidence="6">Large ribosomal subunit protein uL29m</fullName>
    </recommendedName>
    <alternativeName>
        <fullName evidence="7">54S ribosomal protein L4, mitochondrial</fullName>
    </alternativeName>
</protein>
<evidence type="ECO:0000256" key="8">
    <source>
        <dbReference type="SAM" id="MobiDB-lite"/>
    </source>
</evidence>
<evidence type="ECO:0000256" key="5">
    <source>
        <dbReference type="ARBA" id="ARBA00023274"/>
    </source>
</evidence>
<evidence type="ECO:0000256" key="2">
    <source>
        <dbReference type="ARBA" id="ARBA00009254"/>
    </source>
</evidence>
<keyword evidence="10" id="KW-1185">Reference proteome</keyword>
<reference evidence="9 10" key="1">
    <citation type="submission" date="2018-03" db="EMBL/GenBank/DDBJ databases">
        <title>Genomes of Pezizomycetes fungi and the evolution of truffles.</title>
        <authorList>
            <person name="Murat C."/>
            <person name="Payen T."/>
            <person name="Noel B."/>
            <person name="Kuo A."/>
            <person name="Martin F.M."/>
        </authorList>
    </citation>
    <scope>NUCLEOTIDE SEQUENCE [LARGE SCALE GENOMIC DNA]</scope>
    <source>
        <strain evidence="9">091103-1</strain>
    </source>
</reference>
<organism evidence="9 10">
    <name type="scientific">Tuber magnatum</name>
    <name type="common">white Piedmont truffle</name>
    <dbReference type="NCBI Taxonomy" id="42249"/>
    <lineage>
        <taxon>Eukaryota</taxon>
        <taxon>Fungi</taxon>
        <taxon>Dikarya</taxon>
        <taxon>Ascomycota</taxon>
        <taxon>Pezizomycotina</taxon>
        <taxon>Pezizomycetes</taxon>
        <taxon>Pezizales</taxon>
        <taxon>Tuberaceae</taxon>
        <taxon>Tuber</taxon>
    </lineage>
</organism>
<keyword evidence="3" id="KW-0689">Ribosomal protein</keyword>
<feature type="compositionally biased region" description="Basic and acidic residues" evidence="8">
    <location>
        <begin position="235"/>
        <end position="258"/>
    </location>
</feature>
<dbReference type="AlphaFoldDB" id="A0A317T1Y1"/>
<evidence type="ECO:0000313" key="9">
    <source>
        <dbReference type="EMBL" id="PWW79446.1"/>
    </source>
</evidence>
<dbReference type="PANTHER" id="PTHR21183">
    <property type="entry name" value="RIBOSOMAL PROTEIN L47, MITOCHONDRIAL-RELATED"/>
    <property type="match status" value="1"/>
</dbReference>
<name>A0A317T1Y1_9PEZI</name>
<feature type="region of interest" description="Disordered" evidence="8">
    <location>
        <begin position="198"/>
        <end position="258"/>
    </location>
</feature>
<dbReference type="Pfam" id="PF06984">
    <property type="entry name" value="MRP-L47"/>
    <property type="match status" value="1"/>
</dbReference>
<keyword evidence="5" id="KW-0687">Ribonucleoprotein</keyword>
<comment type="subcellular location">
    <subcellularLocation>
        <location evidence="1">Mitochondrion</location>
    </subcellularLocation>
</comment>
<dbReference type="GO" id="GO:0003735">
    <property type="term" value="F:structural constituent of ribosome"/>
    <property type="evidence" value="ECO:0007669"/>
    <property type="project" value="InterPro"/>
</dbReference>